<sequence length="396" mass="45587">MYTSMRKKYDRYWKDVPLVLGLASCMDPRYKFTILELCVDLNYESEPQVVPNSELTFNQLKMKTYKTKLAELFEEYEKKMGNTEFGLNRYPNSRDDDDIVFDLLLLEESIFYSTGHLKNTELRKPDTYICPQCNAPKKQFAGYDVNTGMETVTRFLVLSAPVAASCSFDKDISVILRSLACYCYGMKIAIVEIKVNVCMSLMSSCSGASTSSSSGSSSCLIGGEVVDHKPYKSYFWWRNFDGGVGQRFALGAPEFRCKLIEYSIVSGYKYELIKNDDFRVTAKCAYAATYEKFEEHMAKFKEIGGDAISNFLNRAPYEYWANAYFCGARYAMLDGIRMKMIKMVFARRMECKNWKSFLCPKIEAKLLERTEKARSVTVSKSDDHVFEVDMEKHKHR</sequence>
<protein>
    <recommendedName>
        <fullName evidence="1">hAT-like transposase RNase-H fold domain-containing protein</fullName>
    </recommendedName>
</protein>
<dbReference type="AlphaFoldDB" id="A0A835ITV0"/>
<dbReference type="Pfam" id="PF14372">
    <property type="entry name" value="hAT-like_RNase-H"/>
    <property type="match status" value="1"/>
</dbReference>
<comment type="caution">
    <text evidence="2">The sequence shown here is derived from an EMBL/GenBank/DDBJ whole genome shotgun (WGS) entry which is preliminary data.</text>
</comment>
<organism evidence="2 3">
    <name type="scientific">Coptis chinensis</name>
    <dbReference type="NCBI Taxonomy" id="261450"/>
    <lineage>
        <taxon>Eukaryota</taxon>
        <taxon>Viridiplantae</taxon>
        <taxon>Streptophyta</taxon>
        <taxon>Embryophyta</taxon>
        <taxon>Tracheophyta</taxon>
        <taxon>Spermatophyta</taxon>
        <taxon>Magnoliopsida</taxon>
        <taxon>Ranunculales</taxon>
        <taxon>Ranunculaceae</taxon>
        <taxon>Coptidoideae</taxon>
        <taxon>Coptis</taxon>
    </lineage>
</organism>
<reference evidence="2 3" key="1">
    <citation type="submission" date="2020-10" db="EMBL/GenBank/DDBJ databases">
        <title>The Coptis chinensis genome and diversification of protoberbering-type alkaloids.</title>
        <authorList>
            <person name="Wang B."/>
            <person name="Shu S."/>
            <person name="Song C."/>
            <person name="Liu Y."/>
        </authorList>
    </citation>
    <scope>NUCLEOTIDE SEQUENCE [LARGE SCALE GENOMIC DNA]</scope>
    <source>
        <strain evidence="2">HL-2020</strain>
        <tissue evidence="2">Leaf</tissue>
    </source>
</reference>
<dbReference type="InterPro" id="IPR025525">
    <property type="entry name" value="hAT-like_transposase_RNase-H"/>
</dbReference>
<evidence type="ECO:0000313" key="2">
    <source>
        <dbReference type="EMBL" id="KAF9622557.1"/>
    </source>
</evidence>
<evidence type="ECO:0000259" key="1">
    <source>
        <dbReference type="Pfam" id="PF14372"/>
    </source>
</evidence>
<name>A0A835ITV0_9MAGN</name>
<dbReference type="EMBL" id="JADFTS010000002">
    <property type="protein sequence ID" value="KAF9622557.1"/>
    <property type="molecule type" value="Genomic_DNA"/>
</dbReference>
<dbReference type="OrthoDB" id="10264829at2759"/>
<feature type="domain" description="hAT-like transposase RNase-H fold" evidence="1">
    <location>
        <begin position="1"/>
        <end position="76"/>
    </location>
</feature>
<proteinExistence type="predicted"/>
<feature type="non-terminal residue" evidence="2">
    <location>
        <position position="396"/>
    </location>
</feature>
<evidence type="ECO:0000313" key="3">
    <source>
        <dbReference type="Proteomes" id="UP000631114"/>
    </source>
</evidence>
<keyword evidence="3" id="KW-1185">Reference proteome</keyword>
<dbReference type="Proteomes" id="UP000631114">
    <property type="component" value="Unassembled WGS sequence"/>
</dbReference>
<dbReference type="GO" id="GO:0003677">
    <property type="term" value="F:DNA binding"/>
    <property type="evidence" value="ECO:0007669"/>
    <property type="project" value="InterPro"/>
</dbReference>
<gene>
    <name evidence="2" type="ORF">IFM89_032122</name>
</gene>
<accession>A0A835ITV0</accession>
<dbReference type="PANTHER" id="PTHR31973:SF187">
    <property type="entry name" value="MUTATOR TRANSPOSASE MUDRA PROTEIN"/>
    <property type="match status" value="1"/>
</dbReference>
<dbReference type="PANTHER" id="PTHR31973">
    <property type="entry name" value="POLYPROTEIN, PUTATIVE-RELATED"/>
    <property type="match status" value="1"/>
</dbReference>